<dbReference type="Proteomes" id="UP000182692">
    <property type="component" value="Unassembled WGS sequence"/>
</dbReference>
<evidence type="ECO:0000313" key="3">
    <source>
        <dbReference type="Proteomes" id="UP000182692"/>
    </source>
</evidence>
<dbReference type="AlphaFoldDB" id="A0A1I5LTQ7"/>
<name>A0A1I5LTQ7_9GAMM</name>
<dbReference type="PROSITE" id="PS51186">
    <property type="entry name" value="GNAT"/>
    <property type="match status" value="1"/>
</dbReference>
<dbReference type="Pfam" id="PF13673">
    <property type="entry name" value="Acetyltransf_10"/>
    <property type="match status" value="1"/>
</dbReference>
<dbReference type="OrthoDB" id="9787920at2"/>
<dbReference type="SUPFAM" id="SSF55729">
    <property type="entry name" value="Acyl-CoA N-acyltransferases (Nat)"/>
    <property type="match status" value="1"/>
</dbReference>
<dbReference type="CDD" id="cd04301">
    <property type="entry name" value="NAT_SF"/>
    <property type="match status" value="1"/>
</dbReference>
<sequence>MDFTFTLAPSKDDVSTIYQGLVGFNREHFPTPNENSFGLFIYDEENHIVGGLTGQQFFTSMHIRYLWLDENMRRQGFGRQLIERVEAEAKKGDIVNLFIDTYSFQAPTFYENLGFRQTGRYSDYPLRGIDKIFYQKCLNTQKPR</sequence>
<dbReference type="STRING" id="1121869.SAMN03084138_01073"/>
<accession>A0A1I5LTQ7</accession>
<dbReference type="RefSeq" id="WP_017015672.1">
    <property type="nucleotide sequence ID" value="NZ_FOWR01000006.1"/>
</dbReference>
<gene>
    <name evidence="2" type="ORF">SAMN03084138_01073</name>
</gene>
<organism evidence="2 3">
    <name type="scientific">Enterovibrio norvegicus DSM 15893</name>
    <dbReference type="NCBI Taxonomy" id="1121869"/>
    <lineage>
        <taxon>Bacteria</taxon>
        <taxon>Pseudomonadati</taxon>
        <taxon>Pseudomonadota</taxon>
        <taxon>Gammaproteobacteria</taxon>
        <taxon>Vibrionales</taxon>
        <taxon>Vibrionaceae</taxon>
        <taxon>Enterovibrio</taxon>
    </lineage>
</organism>
<evidence type="ECO:0000259" key="1">
    <source>
        <dbReference type="PROSITE" id="PS51186"/>
    </source>
</evidence>
<dbReference type="EMBL" id="FOWR01000006">
    <property type="protein sequence ID" value="SFP00718.1"/>
    <property type="molecule type" value="Genomic_DNA"/>
</dbReference>
<dbReference type="GO" id="GO:0016747">
    <property type="term" value="F:acyltransferase activity, transferring groups other than amino-acyl groups"/>
    <property type="evidence" value="ECO:0007669"/>
    <property type="project" value="InterPro"/>
</dbReference>
<dbReference type="GeneID" id="35872332"/>
<proteinExistence type="predicted"/>
<dbReference type="Gene3D" id="3.40.630.30">
    <property type="match status" value="1"/>
</dbReference>
<dbReference type="InterPro" id="IPR000182">
    <property type="entry name" value="GNAT_dom"/>
</dbReference>
<reference evidence="2 3" key="1">
    <citation type="submission" date="2016-10" db="EMBL/GenBank/DDBJ databases">
        <authorList>
            <person name="de Groot N.N."/>
        </authorList>
    </citation>
    <scope>NUCLEOTIDE SEQUENCE [LARGE SCALE GENOMIC DNA]</scope>
    <source>
        <strain evidence="2 3">DSM 15893</strain>
    </source>
</reference>
<protein>
    <submittedName>
        <fullName evidence="2">Acetyltransferase (GNAT) domain-containing protein</fullName>
    </submittedName>
</protein>
<keyword evidence="2" id="KW-0808">Transferase</keyword>
<feature type="domain" description="N-acetyltransferase" evidence="1">
    <location>
        <begin position="1"/>
        <end position="136"/>
    </location>
</feature>
<evidence type="ECO:0000313" key="2">
    <source>
        <dbReference type="EMBL" id="SFP00718.1"/>
    </source>
</evidence>
<dbReference type="InterPro" id="IPR016181">
    <property type="entry name" value="Acyl_CoA_acyltransferase"/>
</dbReference>